<feature type="domain" description="Cell wall hydrolase SleB" evidence="2">
    <location>
        <begin position="138"/>
        <end position="247"/>
    </location>
</feature>
<proteinExistence type="predicted"/>
<dbReference type="GO" id="GO:0016787">
    <property type="term" value="F:hydrolase activity"/>
    <property type="evidence" value="ECO:0007669"/>
    <property type="project" value="UniProtKB-KW"/>
</dbReference>
<evidence type="ECO:0000313" key="3">
    <source>
        <dbReference type="EMBL" id="RDV07243.1"/>
    </source>
</evidence>
<organism evidence="3 4">
    <name type="scientific">Sphingorhabdus pulchriflava</name>
    <dbReference type="NCBI Taxonomy" id="2292257"/>
    <lineage>
        <taxon>Bacteria</taxon>
        <taxon>Pseudomonadati</taxon>
        <taxon>Pseudomonadota</taxon>
        <taxon>Alphaproteobacteria</taxon>
        <taxon>Sphingomonadales</taxon>
        <taxon>Sphingomonadaceae</taxon>
        <taxon>Sphingorhabdus</taxon>
    </lineage>
</organism>
<evidence type="ECO:0000256" key="1">
    <source>
        <dbReference type="SAM" id="Phobius"/>
    </source>
</evidence>
<evidence type="ECO:0000313" key="4">
    <source>
        <dbReference type="Proteomes" id="UP000263833"/>
    </source>
</evidence>
<dbReference type="OrthoDB" id="9785345at2"/>
<dbReference type="InterPro" id="IPR011105">
    <property type="entry name" value="Cell_wall_hydrolase_SleB"/>
</dbReference>
<keyword evidence="4" id="KW-1185">Reference proteome</keyword>
<name>A0A371BIM5_9SPHN</name>
<dbReference type="Proteomes" id="UP000263833">
    <property type="component" value="Unassembled WGS sequence"/>
</dbReference>
<dbReference type="AlphaFoldDB" id="A0A371BIM5"/>
<dbReference type="Pfam" id="PF07486">
    <property type="entry name" value="Hydrolase_2"/>
    <property type="match status" value="1"/>
</dbReference>
<dbReference type="Gene3D" id="1.10.10.2520">
    <property type="entry name" value="Cell wall hydrolase SleB, domain 1"/>
    <property type="match status" value="1"/>
</dbReference>
<reference evidence="4" key="1">
    <citation type="submission" date="2018-08" db="EMBL/GenBank/DDBJ databases">
        <authorList>
            <person name="Kim S.-J."/>
            <person name="Jung G.-Y."/>
        </authorList>
    </citation>
    <scope>NUCLEOTIDE SEQUENCE [LARGE SCALE GENOMIC DNA]</scope>
    <source>
        <strain evidence="4">GY_G</strain>
    </source>
</reference>
<keyword evidence="3" id="KW-0378">Hydrolase</keyword>
<keyword evidence="1" id="KW-0812">Transmembrane</keyword>
<accession>A0A371BIM5</accession>
<gene>
    <name evidence="3" type="ORF">DXH95_07720</name>
</gene>
<comment type="caution">
    <text evidence="3">The sequence shown here is derived from an EMBL/GenBank/DDBJ whole genome shotgun (WGS) entry which is preliminary data.</text>
</comment>
<keyword evidence="1" id="KW-0472">Membrane</keyword>
<dbReference type="InterPro" id="IPR042047">
    <property type="entry name" value="SleB_dom1"/>
</dbReference>
<evidence type="ECO:0000259" key="2">
    <source>
        <dbReference type="Pfam" id="PF07486"/>
    </source>
</evidence>
<dbReference type="EMBL" id="QRGP01000001">
    <property type="protein sequence ID" value="RDV07243.1"/>
    <property type="molecule type" value="Genomic_DNA"/>
</dbReference>
<keyword evidence="1" id="KW-1133">Transmembrane helix</keyword>
<sequence>MGYIHNTGRANFSETSELAEEVKDIVAYRPPFAQFAGRFAWILPIFFGLLLLPAYQSSLHSASSTVDRASPTHIVVDALRLAVISPAAAAVSTFTQTAKPLIETNNGFAAQLQFLGPVGDRDRAIDCLALAAWYEAGNDLDGQRSVMQVVLNRVAHPSFPKSVCGVVFEGSHRATGCQFSFTCDGSMVRRQPSAAAMARARAIATLALKSPIYPEVSQATHYHADYVMPWWSSKLVRLHKVGPHIFYRWPGMRGALSGRPSSASEAAFSLLSYQNVRQPDVLPAASIAAEAQMTATAMAASTAPLTQPESRLLDVASAAPAPKADGSIFLAVDRASPSGRWAVSALGKCAGQTGCRVLAYETQELTARNSAISPGDREKPIFVFVRDAASGIEIALWDCDKVERPANSQCLPSVDRELARLLRDRKS</sequence>
<protein>
    <submittedName>
        <fullName evidence="3">Cell wall hydrolase</fullName>
    </submittedName>
</protein>
<feature type="transmembrane region" description="Helical" evidence="1">
    <location>
        <begin position="35"/>
        <end position="55"/>
    </location>
</feature>